<evidence type="ECO:0000256" key="5">
    <source>
        <dbReference type="ARBA" id="ARBA00038359"/>
    </source>
</evidence>
<proteinExistence type="inferred from homology"/>
<feature type="transmembrane region" description="Helical" evidence="6">
    <location>
        <begin position="20"/>
        <end position="38"/>
    </location>
</feature>
<evidence type="ECO:0000313" key="8">
    <source>
        <dbReference type="EMBL" id="KAF2675841.1"/>
    </source>
</evidence>
<keyword evidence="3 6" id="KW-1133">Transmembrane helix</keyword>
<organism evidence="8 9">
    <name type="scientific">Lentithecium fluviatile CBS 122367</name>
    <dbReference type="NCBI Taxonomy" id="1168545"/>
    <lineage>
        <taxon>Eukaryota</taxon>
        <taxon>Fungi</taxon>
        <taxon>Dikarya</taxon>
        <taxon>Ascomycota</taxon>
        <taxon>Pezizomycotina</taxon>
        <taxon>Dothideomycetes</taxon>
        <taxon>Pleosporomycetidae</taxon>
        <taxon>Pleosporales</taxon>
        <taxon>Massarineae</taxon>
        <taxon>Lentitheciaceae</taxon>
        <taxon>Lentithecium</taxon>
    </lineage>
</organism>
<dbReference type="InterPro" id="IPR052337">
    <property type="entry name" value="SAT4-like"/>
</dbReference>
<dbReference type="InterPro" id="IPR049326">
    <property type="entry name" value="Rhodopsin_dom_fungi"/>
</dbReference>
<feature type="transmembrane region" description="Helical" evidence="6">
    <location>
        <begin position="151"/>
        <end position="167"/>
    </location>
</feature>
<comment type="subcellular location">
    <subcellularLocation>
        <location evidence="1">Membrane</location>
        <topology evidence="1">Multi-pass membrane protein</topology>
    </subcellularLocation>
</comment>
<dbReference type="EMBL" id="MU005646">
    <property type="protein sequence ID" value="KAF2675841.1"/>
    <property type="molecule type" value="Genomic_DNA"/>
</dbReference>
<dbReference type="Pfam" id="PF20684">
    <property type="entry name" value="Fung_rhodopsin"/>
    <property type="match status" value="1"/>
</dbReference>
<evidence type="ECO:0000259" key="7">
    <source>
        <dbReference type="Pfam" id="PF20684"/>
    </source>
</evidence>
<comment type="similarity">
    <text evidence="5">Belongs to the SAT4 family.</text>
</comment>
<evidence type="ECO:0000256" key="6">
    <source>
        <dbReference type="SAM" id="Phobius"/>
    </source>
</evidence>
<reference evidence="8" key="1">
    <citation type="journal article" date="2020" name="Stud. Mycol.">
        <title>101 Dothideomycetes genomes: a test case for predicting lifestyles and emergence of pathogens.</title>
        <authorList>
            <person name="Haridas S."/>
            <person name="Albert R."/>
            <person name="Binder M."/>
            <person name="Bloem J."/>
            <person name="Labutti K."/>
            <person name="Salamov A."/>
            <person name="Andreopoulos B."/>
            <person name="Baker S."/>
            <person name="Barry K."/>
            <person name="Bills G."/>
            <person name="Bluhm B."/>
            <person name="Cannon C."/>
            <person name="Castanera R."/>
            <person name="Culley D."/>
            <person name="Daum C."/>
            <person name="Ezra D."/>
            <person name="Gonzalez J."/>
            <person name="Henrissat B."/>
            <person name="Kuo A."/>
            <person name="Liang C."/>
            <person name="Lipzen A."/>
            <person name="Lutzoni F."/>
            <person name="Magnuson J."/>
            <person name="Mondo S."/>
            <person name="Nolan M."/>
            <person name="Ohm R."/>
            <person name="Pangilinan J."/>
            <person name="Park H.-J."/>
            <person name="Ramirez L."/>
            <person name="Alfaro M."/>
            <person name="Sun H."/>
            <person name="Tritt A."/>
            <person name="Yoshinaga Y."/>
            <person name="Zwiers L.-H."/>
            <person name="Turgeon B."/>
            <person name="Goodwin S."/>
            <person name="Spatafora J."/>
            <person name="Crous P."/>
            <person name="Grigoriev I."/>
        </authorList>
    </citation>
    <scope>NUCLEOTIDE SEQUENCE</scope>
    <source>
        <strain evidence="8">CBS 122367</strain>
    </source>
</reference>
<evidence type="ECO:0000256" key="4">
    <source>
        <dbReference type="ARBA" id="ARBA00023136"/>
    </source>
</evidence>
<protein>
    <recommendedName>
        <fullName evidence="7">Rhodopsin domain-containing protein</fullName>
    </recommendedName>
</protein>
<dbReference type="OrthoDB" id="444631at2759"/>
<keyword evidence="2 6" id="KW-0812">Transmembrane</keyword>
<evidence type="ECO:0000256" key="2">
    <source>
        <dbReference type="ARBA" id="ARBA00022692"/>
    </source>
</evidence>
<dbReference type="Proteomes" id="UP000799291">
    <property type="component" value="Unassembled WGS sequence"/>
</dbReference>
<feature type="transmembrane region" description="Helical" evidence="6">
    <location>
        <begin position="50"/>
        <end position="74"/>
    </location>
</feature>
<accession>A0A6G1ICZ5</accession>
<feature type="domain" description="Rhodopsin" evidence="7">
    <location>
        <begin position="17"/>
        <end position="142"/>
    </location>
</feature>
<keyword evidence="9" id="KW-1185">Reference proteome</keyword>
<evidence type="ECO:0000256" key="3">
    <source>
        <dbReference type="ARBA" id="ARBA00022989"/>
    </source>
</evidence>
<evidence type="ECO:0000256" key="1">
    <source>
        <dbReference type="ARBA" id="ARBA00004141"/>
    </source>
</evidence>
<dbReference type="PANTHER" id="PTHR33048">
    <property type="entry name" value="PTH11-LIKE INTEGRAL MEMBRANE PROTEIN (AFU_ORTHOLOGUE AFUA_5G11245)"/>
    <property type="match status" value="1"/>
</dbReference>
<name>A0A6G1ICZ5_9PLEO</name>
<dbReference type="AlphaFoldDB" id="A0A6G1ICZ5"/>
<sequence>MSHSPPSNAPFQKSDLVSQTLYSLAALFIKITLLVLYLRMFHPTYRANTMIWVGIVDVSLAYVAFAIAFIIIFTPPPVHQEQWGLTRSAAKTTALLKSTAVNGVFVIVSDFYILLIPMHLVMGLHLPLGRKLGVCGIFLTGLRIVELNVGLIYSCLPVLFVFFKRIAKSDSYASLVRYFRKRRSDGRYECQNNHAGQRKDSDEIQLSNPKPTMIGLRSFIRKANKSQPQQSFQIDSYNELDNVNDDYHAQLKGAKRVGKNQDLA</sequence>
<evidence type="ECO:0000313" key="9">
    <source>
        <dbReference type="Proteomes" id="UP000799291"/>
    </source>
</evidence>
<dbReference type="GO" id="GO:0016020">
    <property type="term" value="C:membrane"/>
    <property type="evidence" value="ECO:0007669"/>
    <property type="project" value="UniProtKB-SubCell"/>
</dbReference>
<dbReference type="PANTHER" id="PTHR33048:SF158">
    <property type="entry name" value="MEMBRANE PROTEIN PTH11-LIKE, PUTATIVE-RELATED"/>
    <property type="match status" value="1"/>
</dbReference>
<gene>
    <name evidence="8" type="ORF">K458DRAFT_437682</name>
</gene>
<keyword evidence="4 6" id="KW-0472">Membrane</keyword>